<dbReference type="GO" id="GO:0008168">
    <property type="term" value="F:methyltransferase activity"/>
    <property type="evidence" value="ECO:0007669"/>
    <property type="project" value="UniProtKB-KW"/>
</dbReference>
<sequence>MAEQASRDWWEELLQVYEFAHYRQYADELTRREVDFLIDALGLRGVETILDLACG</sequence>
<protein>
    <submittedName>
        <fullName evidence="1">Class I SAM-dependent methyltransferase</fullName>
    </submittedName>
</protein>
<dbReference type="GO" id="GO:0032259">
    <property type="term" value="P:methylation"/>
    <property type="evidence" value="ECO:0007669"/>
    <property type="project" value="UniProtKB-KW"/>
</dbReference>
<dbReference type="SUPFAM" id="SSF53335">
    <property type="entry name" value="S-adenosyl-L-methionine-dependent methyltransferases"/>
    <property type="match status" value="1"/>
</dbReference>
<keyword evidence="1" id="KW-0489">Methyltransferase</keyword>
<feature type="non-terminal residue" evidence="1">
    <location>
        <position position="55"/>
    </location>
</feature>
<name>A0A2J6X6U9_9CHLR</name>
<dbReference type="InterPro" id="IPR029063">
    <property type="entry name" value="SAM-dependent_MTases_sf"/>
</dbReference>
<comment type="caution">
    <text evidence="1">The sequence shown here is derived from an EMBL/GenBank/DDBJ whole genome shotgun (WGS) entry which is preliminary data.</text>
</comment>
<reference evidence="1 2" key="1">
    <citation type="submission" date="2018-01" db="EMBL/GenBank/DDBJ databases">
        <title>Metagenomic assembled genomes from two thermal pools in the Uzon Caldera, Kamchatka, Russia.</title>
        <authorList>
            <person name="Wilkins L."/>
            <person name="Ettinger C."/>
        </authorList>
    </citation>
    <scope>NUCLEOTIDE SEQUENCE [LARGE SCALE GENOMIC DNA]</scope>
    <source>
        <strain evidence="1">ZAV-02</strain>
    </source>
</reference>
<dbReference type="EMBL" id="PNIQ01000434">
    <property type="protein sequence ID" value="PMP82608.1"/>
    <property type="molecule type" value="Genomic_DNA"/>
</dbReference>
<proteinExistence type="predicted"/>
<gene>
    <name evidence="1" type="ORF">C0184_06660</name>
</gene>
<keyword evidence="1" id="KW-0808">Transferase</keyword>
<dbReference type="AlphaFoldDB" id="A0A2J6X6U9"/>
<organism evidence="1 2">
    <name type="scientific">Chloroflexus aggregans</name>
    <dbReference type="NCBI Taxonomy" id="152260"/>
    <lineage>
        <taxon>Bacteria</taxon>
        <taxon>Bacillati</taxon>
        <taxon>Chloroflexota</taxon>
        <taxon>Chloroflexia</taxon>
        <taxon>Chloroflexales</taxon>
        <taxon>Chloroflexineae</taxon>
        <taxon>Chloroflexaceae</taxon>
        <taxon>Chloroflexus</taxon>
    </lineage>
</organism>
<accession>A0A2J6X6U9</accession>
<evidence type="ECO:0000313" key="1">
    <source>
        <dbReference type="EMBL" id="PMP82608.1"/>
    </source>
</evidence>
<evidence type="ECO:0000313" key="2">
    <source>
        <dbReference type="Proteomes" id="UP000243376"/>
    </source>
</evidence>
<dbReference type="Proteomes" id="UP000243376">
    <property type="component" value="Unassembled WGS sequence"/>
</dbReference>